<gene>
    <name evidence="2" type="ORF">OVA965_LOCUS13821</name>
    <name evidence="3" type="ORF">TMI583_LOCUS13824</name>
</gene>
<dbReference type="GO" id="GO:0003993">
    <property type="term" value="F:acid phosphatase activity"/>
    <property type="evidence" value="ECO:0007669"/>
    <property type="project" value="TreeGrafter"/>
</dbReference>
<dbReference type="EMBL" id="CAJNOK010005842">
    <property type="protein sequence ID" value="CAF0985804.1"/>
    <property type="molecule type" value="Genomic_DNA"/>
</dbReference>
<proteinExistence type="predicted"/>
<keyword evidence="1" id="KW-0378">Hydrolase</keyword>
<dbReference type="Gene3D" id="3.40.50.1240">
    <property type="entry name" value="Phosphoglycerate mutase-like"/>
    <property type="match status" value="1"/>
</dbReference>
<dbReference type="Pfam" id="PF00328">
    <property type="entry name" value="His_Phos_2"/>
    <property type="match status" value="1"/>
</dbReference>
<evidence type="ECO:0000256" key="1">
    <source>
        <dbReference type="ARBA" id="ARBA00022801"/>
    </source>
</evidence>
<accession>A0A8S2DN82</accession>
<dbReference type="PANTHER" id="PTHR20963:SF14">
    <property type="entry name" value="ACID PHOSPHATASE, PUTATIVE-RELATED"/>
    <property type="match status" value="1"/>
</dbReference>
<dbReference type="EMBL" id="CAJOBA010005849">
    <property type="protein sequence ID" value="CAF3756125.1"/>
    <property type="molecule type" value="Genomic_DNA"/>
</dbReference>
<evidence type="ECO:0000313" key="3">
    <source>
        <dbReference type="EMBL" id="CAF3756125.1"/>
    </source>
</evidence>
<dbReference type="InterPro" id="IPR029033">
    <property type="entry name" value="His_PPase_superfam"/>
</dbReference>
<dbReference type="Proteomes" id="UP000677228">
    <property type="component" value="Unassembled WGS sequence"/>
</dbReference>
<dbReference type="AlphaFoldDB" id="A0A8S2DN82"/>
<dbReference type="SUPFAM" id="SSF53254">
    <property type="entry name" value="Phosphoglycerate mutase-like"/>
    <property type="match status" value="1"/>
</dbReference>
<sequence length="346" mass="38811">MTRSKQGQLSTAKNLDLNNITENETSALQNKIYTPKSTAGKDFKKDGTCYAIDLYPPYTITAGPTYTAYKFNILQHLTALSPYFETNTNGLSPDPSPGCTVVKAAYLVRHASIYANDYDYENTLYPFLQRLKNASSSKHVNFSCALDLAFLATWTSPITDSKEEMEKLTKSGGLEAFNFSTQLAYRYPHLLPMKKKNESSFKVWASEANRTKQSANALFAGLYGGIQEDMIGQVMVIAEGEEQGANTLTPHESCPRFSDTAGSKEAGIWLKYYTDPIIARFAAMGTRFNFSANDVLAMQELCGYETVIRGSSPFCPIFTPEEWLSFEYYFDIKYHYQLGYERLSVS</sequence>
<organism evidence="2 4">
    <name type="scientific">Didymodactylos carnosus</name>
    <dbReference type="NCBI Taxonomy" id="1234261"/>
    <lineage>
        <taxon>Eukaryota</taxon>
        <taxon>Metazoa</taxon>
        <taxon>Spiralia</taxon>
        <taxon>Gnathifera</taxon>
        <taxon>Rotifera</taxon>
        <taxon>Eurotatoria</taxon>
        <taxon>Bdelloidea</taxon>
        <taxon>Philodinida</taxon>
        <taxon>Philodinidae</taxon>
        <taxon>Didymodactylos</taxon>
    </lineage>
</organism>
<protein>
    <submittedName>
        <fullName evidence="2">Uncharacterized protein</fullName>
    </submittedName>
</protein>
<evidence type="ECO:0000313" key="2">
    <source>
        <dbReference type="EMBL" id="CAF0985804.1"/>
    </source>
</evidence>
<name>A0A8S2DN82_9BILA</name>
<dbReference type="PANTHER" id="PTHR20963">
    <property type="entry name" value="MULTIPLE INOSITOL POLYPHOSPHATE PHOSPHATASE-RELATED"/>
    <property type="match status" value="1"/>
</dbReference>
<evidence type="ECO:0000313" key="4">
    <source>
        <dbReference type="Proteomes" id="UP000677228"/>
    </source>
</evidence>
<comment type="caution">
    <text evidence="2">The sequence shown here is derived from an EMBL/GenBank/DDBJ whole genome shotgun (WGS) entry which is preliminary data.</text>
</comment>
<dbReference type="CDD" id="cd07061">
    <property type="entry name" value="HP_HAP_like"/>
    <property type="match status" value="1"/>
</dbReference>
<dbReference type="InterPro" id="IPR000560">
    <property type="entry name" value="His_Pase_clade-2"/>
</dbReference>
<reference evidence="2" key="1">
    <citation type="submission" date="2021-02" db="EMBL/GenBank/DDBJ databases">
        <authorList>
            <person name="Nowell W R."/>
        </authorList>
    </citation>
    <scope>NUCLEOTIDE SEQUENCE</scope>
</reference>
<dbReference type="Proteomes" id="UP000682733">
    <property type="component" value="Unassembled WGS sequence"/>
</dbReference>